<dbReference type="Gene3D" id="1.25.40.10">
    <property type="entry name" value="Tetratricopeptide repeat domain"/>
    <property type="match status" value="3"/>
</dbReference>
<keyword evidence="1" id="KW-0677">Repeat</keyword>
<feature type="repeat" description="PPR" evidence="2">
    <location>
        <begin position="427"/>
        <end position="457"/>
    </location>
</feature>
<keyword evidence="5" id="KW-1185">Reference proteome</keyword>
<feature type="repeat" description="PPR" evidence="2">
    <location>
        <begin position="225"/>
        <end position="255"/>
    </location>
</feature>
<dbReference type="Proteomes" id="UP001633002">
    <property type="component" value="Unassembled WGS sequence"/>
</dbReference>
<dbReference type="SUPFAM" id="SSF48452">
    <property type="entry name" value="TPR-like"/>
    <property type="match status" value="1"/>
</dbReference>
<evidence type="ECO:0000256" key="1">
    <source>
        <dbReference type="ARBA" id="ARBA00022737"/>
    </source>
</evidence>
<feature type="repeat" description="PPR" evidence="2">
    <location>
        <begin position="357"/>
        <end position="391"/>
    </location>
</feature>
<dbReference type="PROSITE" id="PS51375">
    <property type="entry name" value="PPR"/>
    <property type="match status" value="6"/>
</dbReference>
<gene>
    <name evidence="4" type="ORF">R1sor_025308</name>
</gene>
<evidence type="ECO:0000256" key="3">
    <source>
        <dbReference type="SAM" id="MobiDB-lite"/>
    </source>
</evidence>
<evidence type="ECO:0000256" key="2">
    <source>
        <dbReference type="PROSITE-ProRule" id="PRU00708"/>
    </source>
</evidence>
<evidence type="ECO:0008006" key="6">
    <source>
        <dbReference type="Google" id="ProtNLM"/>
    </source>
</evidence>
<accession>A0ABD3G892</accession>
<proteinExistence type="predicted"/>
<feature type="repeat" description="PPR" evidence="2">
    <location>
        <begin position="155"/>
        <end position="189"/>
    </location>
</feature>
<dbReference type="PANTHER" id="PTHR24015">
    <property type="entry name" value="OS07G0578800 PROTEIN-RELATED"/>
    <property type="match status" value="1"/>
</dbReference>
<dbReference type="Pfam" id="PF01535">
    <property type="entry name" value="PPR"/>
    <property type="match status" value="2"/>
</dbReference>
<name>A0ABD3G892_9MARC</name>
<protein>
    <recommendedName>
        <fullName evidence="6">Pentatricopeptide repeat-containing protein</fullName>
    </recommendedName>
</protein>
<dbReference type="InterPro" id="IPR046960">
    <property type="entry name" value="PPR_At4g14850-like_plant"/>
</dbReference>
<feature type="region of interest" description="Disordered" evidence="3">
    <location>
        <begin position="120"/>
        <end position="144"/>
    </location>
</feature>
<dbReference type="NCBIfam" id="TIGR00756">
    <property type="entry name" value="PPR"/>
    <property type="match status" value="5"/>
</dbReference>
<evidence type="ECO:0000313" key="4">
    <source>
        <dbReference type="EMBL" id="KAL3675360.1"/>
    </source>
</evidence>
<feature type="repeat" description="PPR" evidence="2">
    <location>
        <begin position="326"/>
        <end position="356"/>
    </location>
</feature>
<dbReference type="InterPro" id="IPR002885">
    <property type="entry name" value="PPR_rpt"/>
</dbReference>
<comment type="caution">
    <text evidence="4">The sequence shown here is derived from an EMBL/GenBank/DDBJ whole genome shotgun (WGS) entry which is preliminary data.</text>
</comment>
<dbReference type="PANTHER" id="PTHR24015:SF548">
    <property type="entry name" value="OS08G0340900 PROTEIN"/>
    <property type="match status" value="1"/>
</dbReference>
<dbReference type="FunFam" id="1.25.40.10:FF:000031">
    <property type="entry name" value="Pentatricopeptide repeat-containing protein mitochondrial"/>
    <property type="match status" value="1"/>
</dbReference>
<dbReference type="FunFam" id="1.25.40.10:FF:000344">
    <property type="entry name" value="Pentatricopeptide repeat-containing protein"/>
    <property type="match status" value="1"/>
</dbReference>
<dbReference type="Pfam" id="PF13812">
    <property type="entry name" value="PPR_3"/>
    <property type="match status" value="1"/>
</dbReference>
<organism evidence="4 5">
    <name type="scientific">Riccia sorocarpa</name>
    <dbReference type="NCBI Taxonomy" id="122646"/>
    <lineage>
        <taxon>Eukaryota</taxon>
        <taxon>Viridiplantae</taxon>
        <taxon>Streptophyta</taxon>
        <taxon>Embryophyta</taxon>
        <taxon>Marchantiophyta</taxon>
        <taxon>Marchantiopsida</taxon>
        <taxon>Marchantiidae</taxon>
        <taxon>Marchantiales</taxon>
        <taxon>Ricciaceae</taxon>
        <taxon>Riccia</taxon>
    </lineage>
</organism>
<feature type="compositionally biased region" description="Basic and acidic residues" evidence="3">
    <location>
        <begin position="120"/>
        <end position="140"/>
    </location>
</feature>
<sequence>MNILRTRVPALWAYPLLIHTRSLSAPGYYERAGTSVEKLWQQFFYNPSEWWDNRLGKRDPDYPDFKHKYRKEALWLDTGSSFDWVKAKLAAMTQQQAHSDSGLKLLNDYHFGVDLGDHGRDSTGKEIGRPDTSEAKEDMSNRSPKGKLIRYPTPCLFSWNSAISGYAKGGHGEKALELLKEMQRQGVKPDKFTFVSILNACAAVRDLEQGKLAHEEIIRSGVKLNIFVWNALVDMYIKCGSIDDARRVFDRMCQRDVVSWTAMISAYLKTGACETALDLFDRMLQQEVEPDRLTFVSVLNACARLKALSQGRRVHELMTCSSYHLNIYVWNALIDMYGKCGSLEEARQVFDKVSPRDVVTWNTMISAYAKVGRGEEALELFRQMQLEDMKPDKFTYVTILNVCTRLRALEEGKKVHALMIKSDDSVDEVAWDALIHMYTQHGSSKTAREVLDTMRKRV</sequence>
<dbReference type="EMBL" id="JBJQOH010000008">
    <property type="protein sequence ID" value="KAL3675360.1"/>
    <property type="molecule type" value="Genomic_DNA"/>
</dbReference>
<evidence type="ECO:0000313" key="5">
    <source>
        <dbReference type="Proteomes" id="UP001633002"/>
    </source>
</evidence>
<feature type="repeat" description="PPR" evidence="2">
    <location>
        <begin position="256"/>
        <end position="290"/>
    </location>
</feature>
<dbReference type="Pfam" id="PF13041">
    <property type="entry name" value="PPR_2"/>
    <property type="match status" value="3"/>
</dbReference>
<dbReference type="InterPro" id="IPR011990">
    <property type="entry name" value="TPR-like_helical_dom_sf"/>
</dbReference>
<dbReference type="AlphaFoldDB" id="A0ABD3G892"/>
<reference evidence="4 5" key="1">
    <citation type="submission" date="2024-09" db="EMBL/GenBank/DDBJ databases">
        <title>Chromosome-scale assembly of Riccia sorocarpa.</title>
        <authorList>
            <person name="Paukszto L."/>
        </authorList>
    </citation>
    <scope>NUCLEOTIDE SEQUENCE [LARGE SCALE GENOMIC DNA]</scope>
    <source>
        <strain evidence="4">LP-2024</strain>
        <tissue evidence="4">Aerial parts of the thallus</tissue>
    </source>
</reference>